<reference evidence="12" key="1">
    <citation type="submission" date="2023-07" db="EMBL/GenBank/DDBJ databases">
        <title>A chromosome-level genome assembly of Lolium multiflorum.</title>
        <authorList>
            <person name="Chen Y."/>
            <person name="Copetti D."/>
            <person name="Kolliker R."/>
            <person name="Studer B."/>
        </authorList>
    </citation>
    <scope>NUCLEOTIDE SEQUENCE</scope>
    <source>
        <strain evidence="12">02402/16</strain>
        <tissue evidence="12">Leaf</tissue>
    </source>
</reference>
<dbReference type="GO" id="GO:0003676">
    <property type="term" value="F:nucleic acid binding"/>
    <property type="evidence" value="ECO:0007669"/>
    <property type="project" value="InterPro"/>
</dbReference>
<keyword evidence="6" id="KW-0378">Hydrolase</keyword>
<evidence type="ECO:0008006" key="14">
    <source>
        <dbReference type="Google" id="ProtNLM"/>
    </source>
</evidence>
<dbReference type="CDD" id="cd01647">
    <property type="entry name" value="RT_LTR"/>
    <property type="match status" value="1"/>
</dbReference>
<dbReference type="SMART" id="SM00343">
    <property type="entry name" value="ZnF_C2HC"/>
    <property type="match status" value="1"/>
</dbReference>
<dbReference type="GO" id="GO:0004519">
    <property type="term" value="F:endonuclease activity"/>
    <property type="evidence" value="ECO:0007669"/>
    <property type="project" value="UniProtKB-KW"/>
</dbReference>
<evidence type="ECO:0000256" key="8">
    <source>
        <dbReference type="PROSITE-ProRule" id="PRU00047"/>
    </source>
</evidence>
<feature type="region of interest" description="Disordered" evidence="9">
    <location>
        <begin position="53"/>
        <end position="77"/>
    </location>
</feature>
<evidence type="ECO:0000256" key="7">
    <source>
        <dbReference type="ARBA" id="ARBA00022918"/>
    </source>
</evidence>
<dbReference type="GO" id="GO:0006508">
    <property type="term" value="P:proteolysis"/>
    <property type="evidence" value="ECO:0007669"/>
    <property type="project" value="UniProtKB-KW"/>
</dbReference>
<dbReference type="Pfam" id="PF00078">
    <property type="entry name" value="RVT_1"/>
    <property type="match status" value="1"/>
</dbReference>
<dbReference type="Pfam" id="PF00098">
    <property type="entry name" value="zf-CCHC"/>
    <property type="match status" value="1"/>
</dbReference>
<keyword evidence="1" id="KW-0645">Protease</keyword>
<feature type="region of interest" description="Disordered" evidence="9">
    <location>
        <begin position="1"/>
        <end position="21"/>
    </location>
</feature>
<dbReference type="Gene3D" id="3.30.70.270">
    <property type="match status" value="1"/>
</dbReference>
<evidence type="ECO:0000259" key="11">
    <source>
        <dbReference type="PROSITE" id="PS50878"/>
    </source>
</evidence>
<feature type="region of interest" description="Disordered" evidence="9">
    <location>
        <begin position="342"/>
        <end position="366"/>
    </location>
</feature>
<keyword evidence="7" id="KW-0695">RNA-directed DNA polymerase</keyword>
<keyword evidence="2" id="KW-0808">Transferase</keyword>
<dbReference type="InterPro" id="IPR000477">
    <property type="entry name" value="RT_dom"/>
</dbReference>
<evidence type="ECO:0000313" key="13">
    <source>
        <dbReference type="Proteomes" id="UP001231189"/>
    </source>
</evidence>
<dbReference type="FunFam" id="3.10.10.10:FF:000007">
    <property type="entry name" value="Retrovirus-related Pol polyprotein from transposon 17.6-like Protein"/>
    <property type="match status" value="1"/>
</dbReference>
<evidence type="ECO:0000256" key="5">
    <source>
        <dbReference type="ARBA" id="ARBA00022759"/>
    </source>
</evidence>
<dbReference type="PROSITE" id="PS50158">
    <property type="entry name" value="ZF_CCHC"/>
    <property type="match status" value="1"/>
</dbReference>
<dbReference type="InterPro" id="IPR043502">
    <property type="entry name" value="DNA/RNA_pol_sf"/>
</dbReference>
<proteinExistence type="predicted"/>
<dbReference type="GO" id="GO:0008233">
    <property type="term" value="F:peptidase activity"/>
    <property type="evidence" value="ECO:0007669"/>
    <property type="project" value="UniProtKB-KW"/>
</dbReference>
<keyword evidence="3" id="KW-0548">Nucleotidyltransferase</keyword>
<dbReference type="EMBL" id="JAUUTY010000007">
    <property type="protein sequence ID" value="KAK1612616.1"/>
    <property type="molecule type" value="Genomic_DNA"/>
</dbReference>
<feature type="compositionally biased region" description="Polar residues" evidence="9">
    <location>
        <begin position="342"/>
        <end position="359"/>
    </location>
</feature>
<dbReference type="SUPFAM" id="SSF56672">
    <property type="entry name" value="DNA/RNA polymerases"/>
    <property type="match status" value="1"/>
</dbReference>
<sequence length="914" mass="103207">MVDTRRNQNAPPPPPPDPDMTQILRLLLEDRQRSRQESEANLAALRQIAQAAAGNRNNEEGEGHGEEAPRSRLRDFQNTNPPVFSKCAAPLDADDWLRTIENNLEVAAVGDHEKVLLATHFLSGPARAWWENVKAMQAPDHVINWVEFTAKFRKAHIPTGLIKMKRDEFFNLKQNNSSVVDYLEKFNTLARYAPQDVDTDEKKRDRFMNGLHEEIQSILVAVPYPDLEALVDAAILVESKRKAAYETRKRKMQQQQGGPSNPKYRSPPPSRPANPPQRTPPSAPAYRPTNYHPNRSAPQNRVGGGGYNNNPRPNPPARTSGDGCFTCGKPGHFSRECPTKMNAAQRTNAPRSNQAQARTTPGKKPMIKKQANAARGHLNHVNAVEAEEAPDIVMVKYTATAHSSKAFCKKSIVGPTIDQVPIVCEYPDVFPEELPGMPPDRDIEFIIELIPGTSPIAQRPYRMNPQELIELKKQLDDMLSKGLIRPSASPWGSPVIFVDKRDGTIRLCVDYRRLNDVTIKNKYPLPKIDDLFDQMNGAKIFSKIDLRTGYHQLKVREKDIPKTAFTTRYGLYEYTVMSFGLTNAPAYFMNLMNKVFMEYLDKFVVVFIDDILVYSKTEEEHEEHLRLVLGTLRKHRLYAKFSKCQFWLREVGFLGHVLSAGGLSVDPSHIKSIMERRPPTNPTECLQVPDKPEVFKNIDHRAIDLNHDLTYRENPIRILEEAAAPLHHWLLERQPSRCRRLAETLTAITARVTRRRSSPRRQRHSPALISFTHATPRLTLPSFFSPGTPQDAAALDAPTPSVTQTTPSEEEQQPLDAASTRTSSTPPPPTHRTEPRRHQPPVSPPLPFFRAGERPDVDDAPIWAVGSRSGGGAWRMHGHDGVHGHIRTRVKLKGRILEKILRKTRDKPTKASHL</sequence>
<feature type="region of interest" description="Disordered" evidence="9">
    <location>
        <begin position="751"/>
        <end position="855"/>
    </location>
</feature>
<feature type="compositionally biased region" description="Pro residues" evidence="9">
    <location>
        <begin position="265"/>
        <end position="283"/>
    </location>
</feature>
<evidence type="ECO:0000256" key="6">
    <source>
        <dbReference type="ARBA" id="ARBA00022801"/>
    </source>
</evidence>
<feature type="domain" description="CCHC-type" evidence="10">
    <location>
        <begin position="324"/>
        <end position="338"/>
    </location>
</feature>
<dbReference type="InterPro" id="IPR053134">
    <property type="entry name" value="RNA-dir_DNA_polymerase"/>
</dbReference>
<organism evidence="12 13">
    <name type="scientific">Lolium multiflorum</name>
    <name type="common">Italian ryegrass</name>
    <name type="synonym">Lolium perenne subsp. multiflorum</name>
    <dbReference type="NCBI Taxonomy" id="4521"/>
    <lineage>
        <taxon>Eukaryota</taxon>
        <taxon>Viridiplantae</taxon>
        <taxon>Streptophyta</taxon>
        <taxon>Embryophyta</taxon>
        <taxon>Tracheophyta</taxon>
        <taxon>Spermatophyta</taxon>
        <taxon>Magnoliopsida</taxon>
        <taxon>Liliopsida</taxon>
        <taxon>Poales</taxon>
        <taxon>Poaceae</taxon>
        <taxon>BOP clade</taxon>
        <taxon>Pooideae</taxon>
        <taxon>Poodae</taxon>
        <taxon>Poeae</taxon>
        <taxon>Poeae Chloroplast Group 2 (Poeae type)</taxon>
        <taxon>Loliodinae</taxon>
        <taxon>Loliinae</taxon>
        <taxon>Lolium</taxon>
    </lineage>
</organism>
<evidence type="ECO:0000313" key="12">
    <source>
        <dbReference type="EMBL" id="KAK1612616.1"/>
    </source>
</evidence>
<keyword evidence="5" id="KW-0255">Endonuclease</keyword>
<protein>
    <recommendedName>
        <fullName evidence="14">Gag-pol polyprotein</fullName>
    </recommendedName>
</protein>
<dbReference type="InterPro" id="IPR005162">
    <property type="entry name" value="Retrotrans_gag_dom"/>
</dbReference>
<dbReference type="AlphaFoldDB" id="A0AAD8R1F5"/>
<dbReference type="SUPFAM" id="SSF57756">
    <property type="entry name" value="Retrovirus zinc finger-like domains"/>
    <property type="match status" value="1"/>
</dbReference>
<dbReference type="PANTHER" id="PTHR24559">
    <property type="entry name" value="TRANSPOSON TY3-I GAG-POL POLYPROTEIN"/>
    <property type="match status" value="1"/>
</dbReference>
<feature type="domain" description="Reverse transcriptase" evidence="11">
    <location>
        <begin position="479"/>
        <end position="658"/>
    </location>
</feature>
<dbReference type="InterPro" id="IPR043128">
    <property type="entry name" value="Rev_trsase/Diguanyl_cyclase"/>
</dbReference>
<dbReference type="Pfam" id="PF03732">
    <property type="entry name" value="Retrotrans_gag"/>
    <property type="match status" value="1"/>
</dbReference>
<dbReference type="Gene3D" id="4.10.60.10">
    <property type="entry name" value="Zinc finger, CCHC-type"/>
    <property type="match status" value="1"/>
</dbReference>
<dbReference type="GO" id="GO:0008270">
    <property type="term" value="F:zinc ion binding"/>
    <property type="evidence" value="ECO:0007669"/>
    <property type="project" value="UniProtKB-KW"/>
</dbReference>
<accession>A0AAD8R1F5</accession>
<evidence type="ECO:0000256" key="4">
    <source>
        <dbReference type="ARBA" id="ARBA00022722"/>
    </source>
</evidence>
<dbReference type="Gene3D" id="3.10.10.10">
    <property type="entry name" value="HIV Type 1 Reverse Transcriptase, subunit A, domain 1"/>
    <property type="match status" value="1"/>
</dbReference>
<dbReference type="Proteomes" id="UP001231189">
    <property type="component" value="Unassembled WGS sequence"/>
</dbReference>
<keyword evidence="8" id="KW-0863">Zinc-finger</keyword>
<gene>
    <name evidence="12" type="ORF">QYE76_036289</name>
</gene>
<dbReference type="InterPro" id="IPR036875">
    <property type="entry name" value="Znf_CCHC_sf"/>
</dbReference>
<keyword evidence="13" id="KW-1185">Reference proteome</keyword>
<feature type="region of interest" description="Disordered" evidence="9">
    <location>
        <begin position="246"/>
        <end position="322"/>
    </location>
</feature>
<evidence type="ECO:0000259" key="10">
    <source>
        <dbReference type="PROSITE" id="PS50158"/>
    </source>
</evidence>
<keyword evidence="4" id="KW-0540">Nuclease</keyword>
<keyword evidence="8" id="KW-0479">Metal-binding</keyword>
<evidence type="ECO:0000256" key="9">
    <source>
        <dbReference type="SAM" id="MobiDB-lite"/>
    </source>
</evidence>
<feature type="compositionally biased region" description="Basic and acidic residues" evidence="9">
    <location>
        <begin position="57"/>
        <end position="75"/>
    </location>
</feature>
<keyword evidence="8" id="KW-0862">Zinc</keyword>
<dbReference type="GO" id="GO:0003964">
    <property type="term" value="F:RNA-directed DNA polymerase activity"/>
    <property type="evidence" value="ECO:0007669"/>
    <property type="project" value="UniProtKB-KW"/>
</dbReference>
<dbReference type="InterPro" id="IPR001878">
    <property type="entry name" value="Znf_CCHC"/>
</dbReference>
<comment type="caution">
    <text evidence="12">The sequence shown here is derived from an EMBL/GenBank/DDBJ whole genome shotgun (WGS) entry which is preliminary data.</text>
</comment>
<evidence type="ECO:0000256" key="2">
    <source>
        <dbReference type="ARBA" id="ARBA00022679"/>
    </source>
</evidence>
<feature type="compositionally biased region" description="Basic residues" evidence="9">
    <location>
        <begin position="752"/>
        <end position="764"/>
    </location>
</feature>
<name>A0AAD8R1F5_LOLMU</name>
<dbReference type="PANTHER" id="PTHR24559:SF444">
    <property type="entry name" value="REVERSE TRANSCRIPTASE DOMAIN-CONTAINING PROTEIN"/>
    <property type="match status" value="1"/>
</dbReference>
<evidence type="ECO:0000256" key="1">
    <source>
        <dbReference type="ARBA" id="ARBA00022670"/>
    </source>
</evidence>
<dbReference type="PROSITE" id="PS50878">
    <property type="entry name" value="RT_POL"/>
    <property type="match status" value="1"/>
</dbReference>
<evidence type="ECO:0000256" key="3">
    <source>
        <dbReference type="ARBA" id="ARBA00022695"/>
    </source>
</evidence>